<evidence type="ECO:0000256" key="7">
    <source>
        <dbReference type="RuleBase" id="RU369079"/>
    </source>
</evidence>
<reference evidence="9 10" key="1">
    <citation type="submission" date="2014-03" db="EMBL/GenBank/DDBJ databases">
        <title>The draft genome sequence of Thalassospira mesophila JCM 18969.</title>
        <authorList>
            <person name="Lai Q."/>
            <person name="Shao Z."/>
        </authorList>
    </citation>
    <scope>NUCLEOTIDE SEQUENCE [LARGE SCALE GENOMIC DNA]</scope>
    <source>
        <strain evidence="9 10">JCM 18969</strain>
    </source>
</reference>
<dbReference type="Proteomes" id="UP000193391">
    <property type="component" value="Unassembled WGS sequence"/>
</dbReference>
<feature type="transmembrane region" description="Helical" evidence="7">
    <location>
        <begin position="30"/>
        <end position="52"/>
    </location>
</feature>
<proteinExistence type="inferred from homology"/>
<gene>
    <name evidence="9" type="ORF">TMES_14255</name>
</gene>
<protein>
    <recommendedName>
        <fullName evidence="7">TRAP transporter small permease protein</fullName>
    </recommendedName>
</protein>
<keyword evidence="5 7" id="KW-1133">Transmembrane helix</keyword>
<keyword evidence="10" id="KW-1185">Reference proteome</keyword>
<keyword evidence="7" id="KW-0997">Cell inner membrane</keyword>
<evidence type="ECO:0000256" key="3">
    <source>
        <dbReference type="ARBA" id="ARBA00022475"/>
    </source>
</evidence>
<feature type="domain" description="Tripartite ATP-independent periplasmic transporters DctQ component" evidence="8">
    <location>
        <begin position="43"/>
        <end position="170"/>
    </location>
</feature>
<keyword evidence="4 7" id="KW-0812">Transmembrane</keyword>
<feature type="transmembrane region" description="Helical" evidence="7">
    <location>
        <begin position="102"/>
        <end position="126"/>
    </location>
</feature>
<keyword evidence="3" id="KW-1003">Cell membrane</keyword>
<dbReference type="EMBL" id="JFKA01000006">
    <property type="protein sequence ID" value="OSQ37382.1"/>
    <property type="molecule type" value="Genomic_DNA"/>
</dbReference>
<evidence type="ECO:0000313" key="9">
    <source>
        <dbReference type="EMBL" id="OSQ37382.1"/>
    </source>
</evidence>
<evidence type="ECO:0000259" key="8">
    <source>
        <dbReference type="Pfam" id="PF04290"/>
    </source>
</evidence>
<evidence type="ECO:0000256" key="2">
    <source>
        <dbReference type="ARBA" id="ARBA00022448"/>
    </source>
</evidence>
<dbReference type="GO" id="GO:0005886">
    <property type="term" value="C:plasma membrane"/>
    <property type="evidence" value="ECO:0007669"/>
    <property type="project" value="UniProtKB-SubCell"/>
</dbReference>
<evidence type="ECO:0000256" key="5">
    <source>
        <dbReference type="ARBA" id="ARBA00022989"/>
    </source>
</evidence>
<sequence>MNQPTHIRDEPQLYAAVRRLDHIMTRITDIFAFAGMTALIGAIAVVVADIVWRRIGGQSFIGAVDLTQFCVMAAASWAIPHAFSTGAHVTVDLFGKRIFRRFFYIIDALIPLTGAALMAFLFYLSWGRAMEQLAYGDVSQNLAIPMILFWVFLLSGLALSTLVCFVKFLKFVFTGETI</sequence>
<comment type="subcellular location">
    <subcellularLocation>
        <location evidence="7">Cell inner membrane</location>
        <topology evidence="7">Multi-pass membrane protein</topology>
    </subcellularLocation>
    <subcellularLocation>
        <location evidence="1">Cell membrane</location>
        <topology evidence="1">Multi-pass membrane protein</topology>
    </subcellularLocation>
</comment>
<evidence type="ECO:0000313" key="10">
    <source>
        <dbReference type="Proteomes" id="UP000193391"/>
    </source>
</evidence>
<dbReference type="Pfam" id="PF04290">
    <property type="entry name" value="DctQ"/>
    <property type="match status" value="1"/>
</dbReference>
<comment type="similarity">
    <text evidence="7">Belongs to the TRAP transporter small permease family.</text>
</comment>
<name>A0A1Y2KY62_9PROT</name>
<dbReference type="InterPro" id="IPR055348">
    <property type="entry name" value="DctQ"/>
</dbReference>
<comment type="caution">
    <text evidence="9">The sequence shown here is derived from an EMBL/GenBank/DDBJ whole genome shotgun (WGS) entry which is preliminary data.</text>
</comment>
<dbReference type="RefSeq" id="WP_085583708.1">
    <property type="nucleotide sequence ID" value="NZ_JFKA01000006.1"/>
</dbReference>
<comment type="caution">
    <text evidence="7">Lacks conserved residue(s) required for the propagation of feature annotation.</text>
</comment>
<comment type="function">
    <text evidence="7">Part of the tripartite ATP-independent periplasmic (TRAP) transport system.</text>
</comment>
<dbReference type="STRING" id="1293891.TMES_14255"/>
<comment type="subunit">
    <text evidence="7">The complex comprises the extracytoplasmic solute receptor protein and the two transmembrane proteins.</text>
</comment>
<keyword evidence="6 7" id="KW-0472">Membrane</keyword>
<feature type="transmembrane region" description="Helical" evidence="7">
    <location>
        <begin position="146"/>
        <end position="169"/>
    </location>
</feature>
<accession>A0A1Y2KY62</accession>
<evidence type="ECO:0000256" key="6">
    <source>
        <dbReference type="ARBA" id="ARBA00023136"/>
    </source>
</evidence>
<organism evidence="9 10">
    <name type="scientific">Thalassospira mesophila</name>
    <dbReference type="NCBI Taxonomy" id="1293891"/>
    <lineage>
        <taxon>Bacteria</taxon>
        <taxon>Pseudomonadati</taxon>
        <taxon>Pseudomonadota</taxon>
        <taxon>Alphaproteobacteria</taxon>
        <taxon>Rhodospirillales</taxon>
        <taxon>Thalassospiraceae</taxon>
        <taxon>Thalassospira</taxon>
    </lineage>
</organism>
<evidence type="ECO:0000256" key="4">
    <source>
        <dbReference type="ARBA" id="ARBA00022692"/>
    </source>
</evidence>
<keyword evidence="2 7" id="KW-0813">Transport</keyword>
<dbReference type="GO" id="GO:0022857">
    <property type="term" value="F:transmembrane transporter activity"/>
    <property type="evidence" value="ECO:0007669"/>
    <property type="project" value="UniProtKB-UniRule"/>
</dbReference>
<dbReference type="AlphaFoldDB" id="A0A1Y2KY62"/>
<evidence type="ECO:0000256" key="1">
    <source>
        <dbReference type="ARBA" id="ARBA00004651"/>
    </source>
</evidence>
<dbReference type="OrthoDB" id="7363060at2"/>